<organism evidence="2 3">
    <name type="scientific">Chitinophaga hostae</name>
    <dbReference type="NCBI Taxonomy" id="2831022"/>
    <lineage>
        <taxon>Bacteria</taxon>
        <taxon>Pseudomonadati</taxon>
        <taxon>Bacteroidota</taxon>
        <taxon>Chitinophagia</taxon>
        <taxon>Chitinophagales</taxon>
        <taxon>Chitinophagaceae</taxon>
        <taxon>Chitinophaga</taxon>
    </lineage>
</organism>
<comment type="caution">
    <text evidence="2">The sequence shown here is derived from an EMBL/GenBank/DDBJ whole genome shotgun (WGS) entry which is preliminary data.</text>
</comment>
<evidence type="ECO:0008006" key="4">
    <source>
        <dbReference type="Google" id="ProtNLM"/>
    </source>
</evidence>
<sequence length="401" mass="45155">MNGTLRTKSFLILTVISLFAFCKGGWDTEQHTVNGATIDRKSTLNIVDSFVLKDKVSGFNEYIPVALSDNKEQLLIMPARGAKTVIVYDMISRSISNKIDFGQYLNPLDSKEGMYNVALFHGNIYATYRNEILVYNIQSQKLINRFLCGKISGAYSAYNKMGIVYTDGGDTAMLSQLFSKDKPKYNSETDAVAELSPISLYLFRDKKYATCKLPDISSFSHKNMGQSSVFFDYNKEKNAGVMAVSPDTLLYFFSLKNHAISKDSVWSLRHLFNTTISGLERSNKAKDIIALTSQNPQITGMQMTSNGIFVSYAQGLDSAQYNKLYDYTVSTAERGKLFAQYRKCYLMVIGNDMSCRGSLPLQEEIEGISLPLDDTKFICKPKASAYFNQDSIKFYIAQYER</sequence>
<protein>
    <recommendedName>
        <fullName evidence="4">6-bladed beta-propeller protein</fullName>
    </recommendedName>
</protein>
<dbReference type="RefSeq" id="WP_211975390.1">
    <property type="nucleotide sequence ID" value="NZ_CBFHAM010000004.1"/>
</dbReference>
<dbReference type="EMBL" id="JAGTXB010000013">
    <property type="protein sequence ID" value="MBS0030254.1"/>
    <property type="molecule type" value="Genomic_DNA"/>
</dbReference>
<feature type="chain" id="PRO_5046623576" description="6-bladed beta-propeller protein" evidence="1">
    <location>
        <begin position="21"/>
        <end position="401"/>
    </location>
</feature>
<keyword evidence="3" id="KW-1185">Reference proteome</keyword>
<evidence type="ECO:0000313" key="3">
    <source>
        <dbReference type="Proteomes" id="UP000676386"/>
    </source>
</evidence>
<name>A0ABS5J4Z9_9BACT</name>
<feature type="signal peptide" evidence="1">
    <location>
        <begin position="1"/>
        <end position="20"/>
    </location>
</feature>
<evidence type="ECO:0000313" key="2">
    <source>
        <dbReference type="EMBL" id="MBS0030254.1"/>
    </source>
</evidence>
<proteinExistence type="predicted"/>
<gene>
    <name evidence="2" type="ORF">KE626_23215</name>
</gene>
<keyword evidence="1" id="KW-0732">Signal</keyword>
<reference evidence="2 3" key="1">
    <citation type="submission" date="2021-04" db="EMBL/GenBank/DDBJ databases">
        <title>Chitinophaga sp. nov., isolated from the rhizosphere soil.</title>
        <authorList>
            <person name="He S."/>
        </authorList>
    </citation>
    <scope>NUCLEOTIDE SEQUENCE [LARGE SCALE GENOMIC DNA]</scope>
    <source>
        <strain evidence="2 3">2R12</strain>
    </source>
</reference>
<evidence type="ECO:0000256" key="1">
    <source>
        <dbReference type="SAM" id="SignalP"/>
    </source>
</evidence>
<dbReference type="Proteomes" id="UP000676386">
    <property type="component" value="Unassembled WGS sequence"/>
</dbReference>
<accession>A0ABS5J4Z9</accession>